<organism evidence="1 2">
    <name type="scientific">Planktothrix serta PCC 8927</name>
    <dbReference type="NCBI Taxonomy" id="671068"/>
    <lineage>
        <taxon>Bacteria</taxon>
        <taxon>Bacillati</taxon>
        <taxon>Cyanobacteriota</taxon>
        <taxon>Cyanophyceae</taxon>
        <taxon>Oscillatoriophycideae</taxon>
        <taxon>Oscillatoriales</taxon>
        <taxon>Microcoleaceae</taxon>
        <taxon>Planktothrix</taxon>
    </lineage>
</organism>
<accession>A0A7Z9BMN5</accession>
<dbReference type="EMBL" id="CZCU02000126">
    <property type="protein sequence ID" value="VXD15991.1"/>
    <property type="molecule type" value="Genomic_DNA"/>
</dbReference>
<evidence type="ECO:0000313" key="1">
    <source>
        <dbReference type="EMBL" id="VXD15991.1"/>
    </source>
</evidence>
<evidence type="ECO:0000313" key="2">
    <source>
        <dbReference type="Proteomes" id="UP000184550"/>
    </source>
</evidence>
<reference evidence="1" key="1">
    <citation type="submission" date="2019-10" db="EMBL/GenBank/DDBJ databases">
        <authorList>
            <consortium name="Genoscope - CEA"/>
            <person name="William W."/>
        </authorList>
    </citation>
    <scope>NUCLEOTIDE SEQUENCE [LARGE SCALE GENOMIC DNA]</scope>
    <source>
        <strain evidence="1">BBR_PRJEB10992</strain>
    </source>
</reference>
<name>A0A7Z9BMN5_9CYAN</name>
<sequence>MWDLIFDQRYEDLTNPIQPFLLPQEFSSYLVKCQFIAEEVPKNWKLGGYLDHLIEDPPDQFTFYKNYAIYLDEPRLCNLDPLTDKFRIRFRPLKRYFWFTLKVWIFQG</sequence>
<dbReference type="Proteomes" id="UP000184550">
    <property type="component" value="Unassembled WGS sequence"/>
</dbReference>
<dbReference type="AlphaFoldDB" id="A0A7Z9BMN5"/>
<proteinExistence type="predicted"/>
<gene>
    <name evidence="1" type="ORF">PL8927_510019</name>
</gene>
<comment type="caution">
    <text evidence="1">The sequence shown here is derived from an EMBL/GenBank/DDBJ whole genome shotgun (WGS) entry which is preliminary data.</text>
</comment>
<keyword evidence="2" id="KW-1185">Reference proteome</keyword>
<protein>
    <submittedName>
        <fullName evidence="1">Uncharacterized protein</fullName>
    </submittedName>
</protein>